<reference evidence="3" key="1">
    <citation type="journal article" date="2022" name="Front. Microbiol.">
        <title>Mirubactin C rescues the lethal effect of cell wall biosynthesis mutations in Bacillus subtilis.</title>
        <authorList>
            <person name="Kepplinger B."/>
            <person name="Wen X."/>
            <person name="Tyler A.R."/>
            <person name="Kim B.Y."/>
            <person name="Brown J."/>
            <person name="Banks P."/>
            <person name="Dashti Y."/>
            <person name="Mackenzie E.S."/>
            <person name="Wills C."/>
            <person name="Kawai Y."/>
            <person name="Waldron K.J."/>
            <person name="Allenby N.E.E."/>
            <person name="Wu L.J."/>
            <person name="Hall M.J."/>
            <person name="Errington J."/>
        </authorList>
    </citation>
    <scope>NUCLEOTIDE SEQUENCE</scope>
    <source>
        <strain evidence="3">MDA8-470</strain>
    </source>
</reference>
<keyword evidence="4" id="KW-1185">Reference proteome</keyword>
<organism evidence="3 4">
    <name type="scientific">Streptomyces drozdowiczii</name>
    <dbReference type="NCBI Taxonomy" id="202862"/>
    <lineage>
        <taxon>Bacteria</taxon>
        <taxon>Bacillati</taxon>
        <taxon>Actinomycetota</taxon>
        <taxon>Actinomycetes</taxon>
        <taxon>Kitasatosporales</taxon>
        <taxon>Streptomycetaceae</taxon>
        <taxon>Streptomyces</taxon>
    </lineage>
</organism>
<dbReference type="Proteomes" id="UP001164963">
    <property type="component" value="Chromosome"/>
</dbReference>
<dbReference type="InterPro" id="IPR016039">
    <property type="entry name" value="Thiolase-like"/>
</dbReference>
<dbReference type="SUPFAM" id="SSF53901">
    <property type="entry name" value="Thiolase-like"/>
    <property type="match status" value="1"/>
</dbReference>
<dbReference type="EMBL" id="CP098740">
    <property type="protein sequence ID" value="UZK57411.1"/>
    <property type="molecule type" value="Genomic_DNA"/>
</dbReference>
<dbReference type="Pfam" id="PF08545">
    <property type="entry name" value="ACP_syn_III"/>
    <property type="match status" value="1"/>
</dbReference>
<sequence>MTPHPTIGLGSFACTFGALERKAQDIPDFERLWQEQSSDADFATMGCGTFRAFAGPVEDHVVETVRATLRDASVRPADVDRVVFATSDARLASLRPDFAAEVLGALGLVHCVPVVLSFQQCCSSLAALRHARDLLADEEVRNVVLVSLDYTPDDADRVRSFALFGDAVASCLLTRGDGLVRLLSSAVGVDHAGLRGQDSFLSRQQVAQTALAAALGAHDLVPGDVTKVFPTNLYRPVALFNATIAGIGREQLHFSGPLEHYGHCGNSDWMINLADYHDQVGIRPDETYLALSSAPGFFACGLLAGA</sequence>
<evidence type="ECO:0000259" key="2">
    <source>
        <dbReference type="Pfam" id="PF08545"/>
    </source>
</evidence>
<proteinExistence type="predicted"/>
<dbReference type="InterPro" id="IPR013751">
    <property type="entry name" value="ACP_syn_III_N"/>
</dbReference>
<dbReference type="PANTHER" id="PTHR34069">
    <property type="entry name" value="3-OXOACYL-[ACYL-CARRIER-PROTEIN] SYNTHASE 3"/>
    <property type="match status" value="1"/>
</dbReference>
<accession>A0ABY6Q008</accession>
<dbReference type="PANTHER" id="PTHR34069:SF2">
    <property type="entry name" value="BETA-KETOACYL-[ACYL-CARRIER-PROTEIN] SYNTHASE III"/>
    <property type="match status" value="1"/>
</dbReference>
<name>A0ABY6Q008_9ACTN</name>
<evidence type="ECO:0000313" key="4">
    <source>
        <dbReference type="Proteomes" id="UP001164963"/>
    </source>
</evidence>
<protein>
    <recommendedName>
        <fullName evidence="2">Beta-ketoacyl-[acyl-carrier-protein] synthase III N-terminal domain-containing protein</fullName>
    </recommendedName>
</protein>
<feature type="domain" description="Beta-ketoacyl-[acyl-carrier-protein] synthase III N-terminal" evidence="2">
    <location>
        <begin position="120"/>
        <end position="189"/>
    </location>
</feature>
<evidence type="ECO:0000313" key="3">
    <source>
        <dbReference type="EMBL" id="UZK57411.1"/>
    </source>
</evidence>
<dbReference type="RefSeq" id="WP_073968885.1">
    <property type="nucleotide sequence ID" value="NZ_CP098740.1"/>
</dbReference>
<keyword evidence="1" id="KW-0963">Cytoplasm</keyword>
<gene>
    <name evidence="3" type="ORF">NEH16_27975</name>
</gene>
<evidence type="ECO:0000256" key="1">
    <source>
        <dbReference type="ARBA" id="ARBA00022490"/>
    </source>
</evidence>
<dbReference type="Gene3D" id="3.40.47.10">
    <property type="match status" value="2"/>
</dbReference>